<comment type="caution">
    <text evidence="6">The sequence shown here is derived from an EMBL/GenBank/DDBJ whole genome shotgun (WGS) entry which is preliminary data.</text>
</comment>
<feature type="active site" description="Proton donor" evidence="4">
    <location>
        <position position="309"/>
    </location>
</feature>
<accession>A0A7W6DFB8</accession>
<dbReference type="PRINTS" id="PR00412">
    <property type="entry name" value="EPOXHYDRLASE"/>
</dbReference>
<dbReference type="InterPro" id="IPR010497">
    <property type="entry name" value="Epoxide_hydro_N"/>
</dbReference>
<keyword evidence="3 6" id="KW-0378">Hydrolase</keyword>
<dbReference type="GO" id="GO:0033961">
    <property type="term" value="F:cis-stilbene-oxide hydrolase activity"/>
    <property type="evidence" value="ECO:0007669"/>
    <property type="project" value="UniProtKB-EC"/>
</dbReference>
<dbReference type="PANTHER" id="PTHR21661">
    <property type="entry name" value="EPOXIDE HYDROLASE 1-RELATED"/>
    <property type="match status" value="1"/>
</dbReference>
<proteinExistence type="inferred from homology"/>
<evidence type="ECO:0000313" key="7">
    <source>
        <dbReference type="Proteomes" id="UP000552757"/>
    </source>
</evidence>
<dbReference type="InterPro" id="IPR000639">
    <property type="entry name" value="Epox_hydrolase-like"/>
</dbReference>
<sequence length="385" mass="42368">MSAPDITLFTAAIDPADIADLRTRLGRTRWADWLPGSGWGYGTDESYIRRLCAYWQDGFDFDGFAARLNAWPQFLTQVDGEQLHFYHIRSAVEAARPLVLVHGWPGSVVEFLDLIGPLTDPVAHGGDPADAFHVIVPSLPGYGFSGPTRQPGVTAQKAGAMIAAVMEALGYPRYFLQGGDWGSIVTSAMAQNFPDRVAALHVNMAPGGPPNPAIPVEGLDADEAAEYARLGQHMAIDAGYAFIQTTRPQTLAVAMNDSPAGLAAWIIDKFHAWTDHGGDLDAVFDFDHLLDNLSLYWFTGTAASSFRLYHETNFRAAYAHAVVDVPTGIARFAGEPFRWPRSLIERNYRNVTDWQELPLGGHFAAFQRKDDFLRVVRAFFARQSP</sequence>
<feature type="domain" description="Epoxide hydrolase N-terminal" evidence="5">
    <location>
        <begin position="7"/>
        <end position="111"/>
    </location>
</feature>
<evidence type="ECO:0000256" key="4">
    <source>
        <dbReference type="PIRSR" id="PIRSR001112-1"/>
    </source>
</evidence>
<dbReference type="InterPro" id="IPR029058">
    <property type="entry name" value="AB_hydrolase_fold"/>
</dbReference>
<dbReference type="Pfam" id="PF06441">
    <property type="entry name" value="EHN"/>
    <property type="match status" value="1"/>
</dbReference>
<evidence type="ECO:0000256" key="1">
    <source>
        <dbReference type="ARBA" id="ARBA00010088"/>
    </source>
</evidence>
<dbReference type="Proteomes" id="UP000552757">
    <property type="component" value="Unassembled WGS sequence"/>
</dbReference>
<dbReference type="RefSeq" id="WP_183955341.1">
    <property type="nucleotide sequence ID" value="NZ_JACIEB010000004.1"/>
</dbReference>
<feature type="active site" description="Proton acceptor" evidence="4">
    <location>
        <position position="362"/>
    </location>
</feature>
<protein>
    <submittedName>
        <fullName evidence="6">Microsomal epoxide hydrolase</fullName>
        <ecNumber evidence="6">3.3.2.9</ecNumber>
    </submittedName>
</protein>
<organism evidence="6 7">
    <name type="scientific">Sphingobium fontiphilum</name>
    <dbReference type="NCBI Taxonomy" id="944425"/>
    <lineage>
        <taxon>Bacteria</taxon>
        <taxon>Pseudomonadati</taxon>
        <taxon>Pseudomonadota</taxon>
        <taxon>Alphaproteobacteria</taxon>
        <taxon>Sphingomonadales</taxon>
        <taxon>Sphingomonadaceae</taxon>
        <taxon>Sphingobium</taxon>
    </lineage>
</organism>
<keyword evidence="2" id="KW-0058">Aromatic hydrocarbons catabolism</keyword>
<reference evidence="6 7" key="1">
    <citation type="submission" date="2020-08" db="EMBL/GenBank/DDBJ databases">
        <title>Genomic Encyclopedia of Type Strains, Phase IV (KMG-IV): sequencing the most valuable type-strain genomes for metagenomic binning, comparative biology and taxonomic classification.</title>
        <authorList>
            <person name="Goeker M."/>
        </authorList>
    </citation>
    <scope>NUCLEOTIDE SEQUENCE [LARGE SCALE GENOMIC DNA]</scope>
    <source>
        <strain evidence="6 7">DSM 29348</strain>
    </source>
</reference>
<gene>
    <name evidence="6" type="ORF">GGR44_001918</name>
</gene>
<dbReference type="EC" id="3.3.2.9" evidence="6"/>
<evidence type="ECO:0000256" key="2">
    <source>
        <dbReference type="ARBA" id="ARBA00022797"/>
    </source>
</evidence>
<comment type="similarity">
    <text evidence="1">Belongs to the peptidase S33 family.</text>
</comment>
<dbReference type="PIRSF" id="PIRSF001112">
    <property type="entry name" value="Epoxide_hydrolase"/>
    <property type="match status" value="1"/>
</dbReference>
<name>A0A7W6DFB8_9SPHN</name>
<dbReference type="EMBL" id="JACIEB010000004">
    <property type="protein sequence ID" value="MBB3982255.1"/>
    <property type="molecule type" value="Genomic_DNA"/>
</dbReference>
<dbReference type="SUPFAM" id="SSF53474">
    <property type="entry name" value="alpha/beta-Hydrolases"/>
    <property type="match status" value="1"/>
</dbReference>
<keyword evidence="7" id="KW-1185">Reference proteome</keyword>
<evidence type="ECO:0000256" key="3">
    <source>
        <dbReference type="ARBA" id="ARBA00022801"/>
    </source>
</evidence>
<evidence type="ECO:0000259" key="5">
    <source>
        <dbReference type="Pfam" id="PF06441"/>
    </source>
</evidence>
<feature type="active site" description="Nucleophile" evidence="4">
    <location>
        <position position="180"/>
    </location>
</feature>
<dbReference type="InterPro" id="IPR016292">
    <property type="entry name" value="Epoxide_hydrolase"/>
</dbReference>
<dbReference type="Gene3D" id="3.40.50.1820">
    <property type="entry name" value="alpha/beta hydrolase"/>
    <property type="match status" value="1"/>
</dbReference>
<dbReference type="GO" id="GO:0097176">
    <property type="term" value="P:epoxide metabolic process"/>
    <property type="evidence" value="ECO:0007669"/>
    <property type="project" value="TreeGrafter"/>
</dbReference>
<evidence type="ECO:0000313" key="6">
    <source>
        <dbReference type="EMBL" id="MBB3982255.1"/>
    </source>
</evidence>
<dbReference type="PANTHER" id="PTHR21661:SF35">
    <property type="entry name" value="EPOXIDE HYDROLASE"/>
    <property type="match status" value="1"/>
</dbReference>
<dbReference type="AlphaFoldDB" id="A0A7W6DFB8"/>